<evidence type="ECO:0000256" key="1">
    <source>
        <dbReference type="SAM" id="MobiDB-lite"/>
    </source>
</evidence>
<dbReference type="Proteomes" id="UP000094444">
    <property type="component" value="Unassembled WGS sequence"/>
</dbReference>
<comment type="caution">
    <text evidence="2">The sequence shown here is derived from an EMBL/GenBank/DDBJ whole genome shotgun (WGS) entry which is preliminary data.</text>
</comment>
<accession>A0A2P5HM65</accession>
<proteinExistence type="predicted"/>
<organism evidence="2 3">
    <name type="scientific">Diaporthe helianthi</name>
    <dbReference type="NCBI Taxonomy" id="158607"/>
    <lineage>
        <taxon>Eukaryota</taxon>
        <taxon>Fungi</taxon>
        <taxon>Dikarya</taxon>
        <taxon>Ascomycota</taxon>
        <taxon>Pezizomycotina</taxon>
        <taxon>Sordariomycetes</taxon>
        <taxon>Sordariomycetidae</taxon>
        <taxon>Diaporthales</taxon>
        <taxon>Diaporthaceae</taxon>
        <taxon>Diaporthe</taxon>
    </lineage>
</organism>
<keyword evidence="3" id="KW-1185">Reference proteome</keyword>
<gene>
    <name evidence="2" type="ORF">DHEL01_v210265</name>
</gene>
<evidence type="ECO:0000313" key="3">
    <source>
        <dbReference type="Proteomes" id="UP000094444"/>
    </source>
</evidence>
<dbReference type="InParanoid" id="A0A2P5HM65"/>
<protein>
    <submittedName>
        <fullName evidence="2">Uncharacterized protein</fullName>
    </submittedName>
</protein>
<dbReference type="AlphaFoldDB" id="A0A2P5HM65"/>
<feature type="region of interest" description="Disordered" evidence="1">
    <location>
        <begin position="176"/>
        <end position="210"/>
    </location>
</feature>
<dbReference type="EMBL" id="MAVT02001300">
    <property type="protein sequence ID" value="POS71342.1"/>
    <property type="molecule type" value="Genomic_DNA"/>
</dbReference>
<feature type="compositionally biased region" description="Basic residues" evidence="1">
    <location>
        <begin position="199"/>
        <end position="210"/>
    </location>
</feature>
<reference evidence="2" key="1">
    <citation type="submission" date="2017-09" db="EMBL/GenBank/DDBJ databases">
        <title>Polyketide synthases of a Diaporthe helianthi virulent isolate.</title>
        <authorList>
            <person name="Baroncelli R."/>
        </authorList>
    </citation>
    <scope>NUCLEOTIDE SEQUENCE [LARGE SCALE GENOMIC DNA]</scope>
    <source>
        <strain evidence="2">7/96</strain>
    </source>
</reference>
<evidence type="ECO:0000313" key="2">
    <source>
        <dbReference type="EMBL" id="POS71342.1"/>
    </source>
</evidence>
<sequence length="210" mass="22944">MFCRLCKPDCAGSPWGALAPHSNARTAHVIRQLTLTASHTCLGQTAAYGAAGLASVGLESRDAASSRAPAELGRWRAKICPRGSRPMPPGLGRFGCVPNHILLDMPLQLCRRESRRLSRKRASWLAGWLAACMPASIVRCPVRLTPVLEAKHSTETQNPAEAPYDGYYTLQSPSRSLSLARRDSRATMSRTPVQNRGNSRARNRGRPNFN</sequence>
<name>A0A2P5HM65_DIAHE</name>